<evidence type="ECO:0000256" key="2">
    <source>
        <dbReference type="SAM" id="MobiDB-lite"/>
    </source>
</evidence>
<dbReference type="PANTHER" id="PTHR15462">
    <property type="entry name" value="SERINE PROTEASE"/>
    <property type="match status" value="1"/>
</dbReference>
<dbReference type="PROSITE" id="PS50240">
    <property type="entry name" value="TRYPSIN_DOM"/>
    <property type="match status" value="1"/>
</dbReference>
<dbReference type="PROSITE" id="PS00134">
    <property type="entry name" value="TRYPSIN_HIS"/>
    <property type="match status" value="1"/>
</dbReference>
<dbReference type="Pfam" id="PF00089">
    <property type="entry name" value="Trypsin"/>
    <property type="match status" value="1"/>
</dbReference>
<feature type="region of interest" description="Disordered" evidence="2">
    <location>
        <begin position="321"/>
        <end position="353"/>
    </location>
</feature>
<reference evidence="5" key="1">
    <citation type="submission" date="2021-03" db="EMBL/GenBank/DDBJ databases">
        <title>Roseibium sp. CAU 1637 isolated from Incheon.</title>
        <authorList>
            <person name="Kim W."/>
        </authorList>
    </citation>
    <scope>NUCLEOTIDE SEQUENCE</scope>
    <source>
        <strain evidence="5">CAU 1637</strain>
    </source>
</reference>
<dbReference type="SMART" id="SM00020">
    <property type="entry name" value="Tryp_SPc"/>
    <property type="match status" value="1"/>
</dbReference>
<gene>
    <name evidence="5" type="ORF">J0X15_06490</name>
</gene>
<dbReference type="Gene3D" id="2.40.10.10">
    <property type="entry name" value="Trypsin-like serine proteases"/>
    <property type="match status" value="2"/>
</dbReference>
<keyword evidence="5" id="KW-0645">Protease</keyword>
<comment type="caution">
    <text evidence="5">The sequence shown here is derived from an EMBL/GenBank/DDBJ whole genome shotgun (WGS) entry which is preliminary data.</text>
</comment>
<name>A0A939J684_9HYPH</name>
<feature type="chain" id="PRO_5037919772" evidence="3">
    <location>
        <begin position="34"/>
        <end position="353"/>
    </location>
</feature>
<feature type="domain" description="Peptidase S1" evidence="4">
    <location>
        <begin position="98"/>
        <end position="306"/>
    </location>
</feature>
<keyword evidence="6" id="KW-1185">Reference proteome</keyword>
<dbReference type="EMBL" id="JAFLNF010000002">
    <property type="protein sequence ID" value="MBO0344857.1"/>
    <property type="molecule type" value="Genomic_DNA"/>
</dbReference>
<dbReference type="InterPro" id="IPR018114">
    <property type="entry name" value="TRYPSIN_HIS"/>
</dbReference>
<dbReference type="SUPFAM" id="SSF50494">
    <property type="entry name" value="Trypsin-like serine proteases"/>
    <property type="match status" value="1"/>
</dbReference>
<evidence type="ECO:0000259" key="4">
    <source>
        <dbReference type="PROSITE" id="PS50240"/>
    </source>
</evidence>
<dbReference type="Proteomes" id="UP000664779">
    <property type="component" value="Unassembled WGS sequence"/>
</dbReference>
<accession>A0A939J684</accession>
<dbReference type="InterPro" id="IPR050966">
    <property type="entry name" value="Glutamyl_endopeptidase"/>
</dbReference>
<keyword evidence="5" id="KW-0378">Hydrolase</keyword>
<protein>
    <submittedName>
        <fullName evidence="5">Trypsin-like serine protease</fullName>
    </submittedName>
</protein>
<dbReference type="GO" id="GO:0004252">
    <property type="term" value="F:serine-type endopeptidase activity"/>
    <property type="evidence" value="ECO:0007669"/>
    <property type="project" value="InterPro"/>
</dbReference>
<keyword evidence="1 3" id="KW-0732">Signal</keyword>
<feature type="signal peptide" evidence="3">
    <location>
        <begin position="1"/>
        <end position="33"/>
    </location>
</feature>
<dbReference type="RefSeq" id="WP_206939048.1">
    <property type="nucleotide sequence ID" value="NZ_JAFLNF010000002.1"/>
</dbReference>
<dbReference type="PANTHER" id="PTHR15462:SF8">
    <property type="entry name" value="SERINE PROTEASE"/>
    <property type="match status" value="1"/>
</dbReference>
<dbReference type="GO" id="GO:0006508">
    <property type="term" value="P:proteolysis"/>
    <property type="evidence" value="ECO:0007669"/>
    <property type="project" value="UniProtKB-KW"/>
</dbReference>
<evidence type="ECO:0000256" key="3">
    <source>
        <dbReference type="SAM" id="SignalP"/>
    </source>
</evidence>
<dbReference type="InterPro" id="IPR001314">
    <property type="entry name" value="Peptidase_S1A"/>
</dbReference>
<evidence type="ECO:0000256" key="1">
    <source>
        <dbReference type="ARBA" id="ARBA00022729"/>
    </source>
</evidence>
<dbReference type="PRINTS" id="PR00722">
    <property type="entry name" value="CHYMOTRYPSIN"/>
</dbReference>
<organism evidence="5 6">
    <name type="scientific">Roseibium limicola</name>
    <dbReference type="NCBI Taxonomy" id="2816037"/>
    <lineage>
        <taxon>Bacteria</taxon>
        <taxon>Pseudomonadati</taxon>
        <taxon>Pseudomonadota</taxon>
        <taxon>Alphaproteobacteria</taxon>
        <taxon>Hyphomicrobiales</taxon>
        <taxon>Stappiaceae</taxon>
        <taxon>Roseibium</taxon>
    </lineage>
</organism>
<dbReference type="InterPro" id="IPR009003">
    <property type="entry name" value="Peptidase_S1_PA"/>
</dbReference>
<evidence type="ECO:0000313" key="5">
    <source>
        <dbReference type="EMBL" id="MBO0344857.1"/>
    </source>
</evidence>
<evidence type="ECO:0000313" key="6">
    <source>
        <dbReference type="Proteomes" id="UP000664779"/>
    </source>
</evidence>
<dbReference type="InterPro" id="IPR001254">
    <property type="entry name" value="Trypsin_dom"/>
</dbReference>
<dbReference type="InterPro" id="IPR043504">
    <property type="entry name" value="Peptidase_S1_PA_chymotrypsin"/>
</dbReference>
<dbReference type="AlphaFoldDB" id="A0A939J684"/>
<proteinExistence type="predicted"/>
<sequence length="353" mass="37330">MAPTPRPTTVWGCLGLATALVCTAGASPAVANAARDREFPQRFDVSQRQNGANLIGKDLFNPAWPIRQLSGQPAPGPTAPATTQLAQDLPGMATSFSAKGAVIIDSEVHPWPSIGRVNRSGYSSTSMCTGTLIRPDVVLTAAHCLFDRVTGRAFTPDDVVFLAGVRREAYSESLPAKCFKVDPDYDPTITPQLQTLYNDVALIILADRSDLPLVQQVTAASAQEPPVGEQLVSVGYHRDRRFLPTADPSCKVIGAVEGSWVTDCLTKQGASGGPVFLRKGDDLQITAIMSAKAGDQASVVVPRYRWEPLLQHATCDGASSAASSALPGTLAPQPLSSTAANPDPTFELRPALD</sequence>